<accession>A0A7L4ZJL5</accession>
<dbReference type="Pfam" id="PF13245">
    <property type="entry name" value="AAA_19"/>
    <property type="match status" value="1"/>
</dbReference>
<dbReference type="GO" id="GO:0003677">
    <property type="term" value="F:DNA binding"/>
    <property type="evidence" value="ECO:0007669"/>
    <property type="project" value="InterPro"/>
</dbReference>
<dbReference type="PANTHER" id="PTHR11070">
    <property type="entry name" value="UVRD / RECB / PCRA DNA HELICASE FAMILY MEMBER"/>
    <property type="match status" value="1"/>
</dbReference>
<dbReference type="GO" id="GO:0005524">
    <property type="term" value="F:ATP binding"/>
    <property type="evidence" value="ECO:0007669"/>
    <property type="project" value="InterPro"/>
</dbReference>
<dbReference type="Proteomes" id="UP000464657">
    <property type="component" value="Chromosome"/>
</dbReference>
<proteinExistence type="predicted"/>
<keyword evidence="2" id="KW-0378">Hydrolase</keyword>
<dbReference type="SUPFAM" id="SSF52540">
    <property type="entry name" value="P-loop containing nucleoside triphosphate hydrolases"/>
    <property type="match status" value="1"/>
</dbReference>
<dbReference type="InterPro" id="IPR027417">
    <property type="entry name" value="P-loop_NTPase"/>
</dbReference>
<protein>
    <recommendedName>
        <fullName evidence="1">DNA 3'-5' helicase II</fullName>
    </recommendedName>
</protein>
<keyword evidence="2" id="KW-0347">Helicase</keyword>
<dbReference type="PANTHER" id="PTHR11070:SF2">
    <property type="entry name" value="ATP-DEPENDENT DNA HELICASE SRS2"/>
    <property type="match status" value="1"/>
</dbReference>
<organism evidence="2 3">
    <name type="scientific">Kordia antarctica</name>
    <dbReference type="NCBI Taxonomy" id="1218801"/>
    <lineage>
        <taxon>Bacteria</taxon>
        <taxon>Pseudomonadati</taxon>
        <taxon>Bacteroidota</taxon>
        <taxon>Flavobacteriia</taxon>
        <taxon>Flavobacteriales</taxon>
        <taxon>Flavobacteriaceae</taxon>
        <taxon>Kordia</taxon>
    </lineage>
</organism>
<dbReference type="Gene3D" id="3.40.50.300">
    <property type="entry name" value="P-loop containing nucleotide triphosphate hydrolases"/>
    <property type="match status" value="2"/>
</dbReference>
<gene>
    <name evidence="2" type="primary">rep</name>
    <name evidence="2" type="ORF">IMCC3317_17590</name>
</gene>
<keyword evidence="3" id="KW-1185">Reference proteome</keyword>
<dbReference type="GO" id="GO:0016787">
    <property type="term" value="F:hydrolase activity"/>
    <property type="evidence" value="ECO:0007669"/>
    <property type="project" value="UniProtKB-KW"/>
</dbReference>
<dbReference type="KEGG" id="kan:IMCC3317_17590"/>
<dbReference type="InterPro" id="IPR000212">
    <property type="entry name" value="DNA_helicase_UvrD/REP"/>
</dbReference>
<name>A0A7L4ZJL5_9FLAO</name>
<dbReference type="AlphaFoldDB" id="A0A7L4ZJL5"/>
<keyword evidence="2" id="KW-0547">Nucleotide-binding</keyword>
<dbReference type="RefSeq" id="WP_160129105.1">
    <property type="nucleotide sequence ID" value="NZ_CP019288.1"/>
</dbReference>
<evidence type="ECO:0000313" key="2">
    <source>
        <dbReference type="EMBL" id="QHI36396.1"/>
    </source>
</evidence>
<keyword evidence="2" id="KW-0067">ATP-binding</keyword>
<reference evidence="2 3" key="1">
    <citation type="journal article" date="2013" name="Int. J. Syst. Evol. Microbiol.">
        <title>Kordia antarctica sp. nov., isolated from Antarctic seawater.</title>
        <authorList>
            <person name="Baek K."/>
            <person name="Choi A."/>
            <person name="Kang I."/>
            <person name="Lee K."/>
            <person name="Cho J.C."/>
        </authorList>
    </citation>
    <scope>NUCLEOTIDE SEQUENCE [LARGE SCALE GENOMIC DNA]</scope>
    <source>
        <strain evidence="2 3">IMCC3317</strain>
    </source>
</reference>
<evidence type="ECO:0000313" key="3">
    <source>
        <dbReference type="Proteomes" id="UP000464657"/>
    </source>
</evidence>
<dbReference type="OrthoDB" id="9765670at2"/>
<dbReference type="EMBL" id="CP019288">
    <property type="protein sequence ID" value="QHI36396.1"/>
    <property type="molecule type" value="Genomic_DNA"/>
</dbReference>
<sequence length="671" mass="77281">MASEVDQIIKTMQSGNHFLLSGGAGSGKTHTLIDLIQRINEEEPKSKIACITYTNVAADEITDRVKSSSLKASTIHDFLWDNIKGFQANLKDAIIELNDDVSTEDLSNDIEIQYREYKSLKKGVISHNEVIQIAKYLFEEHPLLCKILGDKLDYIFVDEYQDTSTEVIEILFKNLNLKSIDLRIGLFGDSMQSIYDKGIGKLNINQLINNDFQRKLTKVEKILNRRNPQSIIDLANELRDDDLKQDPSKNTDAPNINKDGTIKKGNITFLYSSLGDKALKDITTSKYCSDWNFLDFDKKGKPLSKVLFIRNRTIAKHAEFNTLFEIYTKDKIVGKGGYIKRIKDYLKTVDIEYDTDSFSLLELLNKLIKEFDQGLDFKKAIDLIKKEEPNFDTIQKAINSVKRMHPGIEKILPTGAMYTHIIDNSDLFDMALSMPFKDLTKIYLDKEKLIGNKKSKNSESNTRNDEKDALIKYLFKVQEIISLYQDKNINTLLKKVDFKIRVGKDKTVLKSKMDELCSLTTLKIKYVLEYAESSGILEFDSKVSDFITSNDYLLERVNRVDYLELINLYNYTEGLSSYSTQHGVKGEEFDNVLVVINNDKIHQLSICYEYLFEGKSDDEKYFNRTLNLFYVACTRPKEDLIVFYEGECSQKTILKANEWFENVIDLNQINQ</sequence>
<dbReference type="GO" id="GO:0000725">
    <property type="term" value="P:recombinational repair"/>
    <property type="evidence" value="ECO:0007669"/>
    <property type="project" value="TreeGrafter"/>
</dbReference>
<evidence type="ECO:0000256" key="1">
    <source>
        <dbReference type="ARBA" id="ARBA00034923"/>
    </source>
</evidence>
<dbReference type="GO" id="GO:0043138">
    <property type="term" value="F:3'-5' DNA helicase activity"/>
    <property type="evidence" value="ECO:0007669"/>
    <property type="project" value="TreeGrafter"/>
</dbReference>